<name>B6BJ19_SULGG</name>
<dbReference type="AlphaFoldDB" id="B6BJ19"/>
<dbReference type="Proteomes" id="UP000006431">
    <property type="component" value="Unassembled WGS sequence"/>
</dbReference>
<protein>
    <submittedName>
        <fullName evidence="1">Uncharacterized protein</fullName>
    </submittedName>
</protein>
<accession>H1FWV8</accession>
<gene>
    <name evidence="1" type="ORF">SMGD1_2011</name>
</gene>
<reference evidence="1 2" key="1">
    <citation type="journal article" date="2012" name="Proc. Natl. Acad. Sci. U.S.A.">
        <title>Genome and physiology of a model Epsilonproteobacterium responsible for sulfide detoxification in marine oxygen depletion zones.</title>
        <authorList>
            <person name="Grote J."/>
            <person name="Schott T."/>
            <person name="Bruckner C.G."/>
            <person name="Glockner F.O."/>
            <person name="Jost G."/>
            <person name="Teeling H."/>
            <person name="Labrenz M."/>
            <person name="Jurgens K."/>
        </authorList>
    </citation>
    <scope>NUCLEOTIDE SEQUENCE [LARGE SCALE GENOMIC DNA]</scope>
    <source>
        <strain evidence="1 2">GD1</strain>
    </source>
</reference>
<dbReference type="HOGENOM" id="CLU_2738545_0_0_7"/>
<proteinExistence type="predicted"/>
<evidence type="ECO:0000313" key="1">
    <source>
        <dbReference type="EMBL" id="EHP30534.1"/>
    </source>
</evidence>
<evidence type="ECO:0000313" key="2">
    <source>
        <dbReference type="Proteomes" id="UP000006431"/>
    </source>
</evidence>
<dbReference type="EMBL" id="AFRZ01000001">
    <property type="protein sequence ID" value="EHP30534.1"/>
    <property type="molecule type" value="Genomic_DNA"/>
</dbReference>
<comment type="caution">
    <text evidence="1">The sequence shown here is derived from an EMBL/GenBank/DDBJ whole genome shotgun (WGS) entry which is preliminary data.</text>
</comment>
<dbReference type="RefSeq" id="WP_008335386.1">
    <property type="nucleotide sequence ID" value="NZ_AFRZ01000001.1"/>
</dbReference>
<accession>B6BJ19</accession>
<dbReference type="PATRIC" id="fig|929558.5.peg.2002"/>
<dbReference type="STRING" id="929558.SMGD1_2011"/>
<sequence length="71" mass="7631">MAATETFNVSCKNGSIPNDKYSIEYYNGEYRAKRGTFGGGTGIGSFRSRDDAYRAIEKDAHSSGGTGVVIK</sequence>
<keyword evidence="2" id="KW-1185">Reference proteome</keyword>
<organism evidence="1 2">
    <name type="scientific">Sulfurimonas gotlandica (strain DSM 19862 / JCM 16533 / GD1)</name>
    <dbReference type="NCBI Taxonomy" id="929558"/>
    <lineage>
        <taxon>Bacteria</taxon>
        <taxon>Pseudomonadati</taxon>
        <taxon>Campylobacterota</taxon>
        <taxon>Epsilonproteobacteria</taxon>
        <taxon>Campylobacterales</taxon>
        <taxon>Sulfurimonadaceae</taxon>
        <taxon>Sulfurimonas</taxon>
    </lineage>
</organism>